<dbReference type="GO" id="GO:0009308">
    <property type="term" value="P:amine metabolic process"/>
    <property type="evidence" value="ECO:0007669"/>
    <property type="project" value="UniProtKB-UniRule"/>
</dbReference>
<keyword evidence="1" id="KW-0560">Oxidoreductase</keyword>
<keyword evidence="1" id="KW-0801">TPQ</keyword>
<keyword evidence="1" id="KW-0479">Metal-binding</keyword>
<comment type="caution">
    <text evidence="3">The sequence shown here is derived from an EMBL/GenBank/DDBJ whole genome shotgun (WGS) entry which is preliminary data.</text>
</comment>
<name>A0A9P8UUA9_9PEZI</name>
<dbReference type="OrthoDB" id="5379943at2759"/>
<comment type="similarity">
    <text evidence="1">Belongs to the copper/topaquinone oxidase family.</text>
</comment>
<evidence type="ECO:0000313" key="3">
    <source>
        <dbReference type="EMBL" id="KAH6658499.1"/>
    </source>
</evidence>
<evidence type="ECO:0000256" key="1">
    <source>
        <dbReference type="RuleBase" id="RU000672"/>
    </source>
</evidence>
<reference evidence="3" key="1">
    <citation type="journal article" date="2021" name="Nat. Commun.">
        <title>Genetic determinants of endophytism in the Arabidopsis root mycobiome.</title>
        <authorList>
            <person name="Mesny F."/>
            <person name="Miyauchi S."/>
            <person name="Thiergart T."/>
            <person name="Pickel B."/>
            <person name="Atanasova L."/>
            <person name="Karlsson M."/>
            <person name="Huettel B."/>
            <person name="Barry K.W."/>
            <person name="Haridas S."/>
            <person name="Chen C."/>
            <person name="Bauer D."/>
            <person name="Andreopoulos W."/>
            <person name="Pangilinan J."/>
            <person name="LaButti K."/>
            <person name="Riley R."/>
            <person name="Lipzen A."/>
            <person name="Clum A."/>
            <person name="Drula E."/>
            <person name="Henrissat B."/>
            <person name="Kohler A."/>
            <person name="Grigoriev I.V."/>
            <person name="Martin F.M."/>
            <person name="Hacquard S."/>
        </authorList>
    </citation>
    <scope>NUCLEOTIDE SEQUENCE</scope>
    <source>
        <strain evidence="3">MPI-SDFR-AT-0073</strain>
    </source>
</reference>
<evidence type="ECO:0000313" key="4">
    <source>
        <dbReference type="Proteomes" id="UP000758603"/>
    </source>
</evidence>
<dbReference type="EC" id="1.4.3.-" evidence="1"/>
<dbReference type="GO" id="GO:0048038">
    <property type="term" value="F:quinone binding"/>
    <property type="evidence" value="ECO:0007669"/>
    <property type="project" value="InterPro"/>
</dbReference>
<evidence type="ECO:0000259" key="2">
    <source>
        <dbReference type="Pfam" id="PF01179"/>
    </source>
</evidence>
<accession>A0A9P8UUA9</accession>
<keyword evidence="1" id="KW-0186">Copper</keyword>
<dbReference type="Gene3D" id="2.70.98.20">
    <property type="entry name" value="Copper amine oxidase, catalytic domain"/>
    <property type="match status" value="2"/>
</dbReference>
<dbReference type="EMBL" id="JAGPXC010000002">
    <property type="protein sequence ID" value="KAH6658499.1"/>
    <property type="molecule type" value="Genomic_DNA"/>
</dbReference>
<protein>
    <recommendedName>
        <fullName evidence="1">Amine oxidase</fullName>
        <ecNumber evidence="1">1.4.3.-</ecNumber>
    </recommendedName>
</protein>
<dbReference type="PANTHER" id="PTHR10638:SF33">
    <property type="entry name" value="AMINE OXIDASE"/>
    <property type="match status" value="1"/>
</dbReference>
<gene>
    <name evidence="3" type="ORF">BKA67DRAFT_644321</name>
</gene>
<dbReference type="SUPFAM" id="SSF49998">
    <property type="entry name" value="Amine oxidase catalytic domain"/>
    <property type="match status" value="1"/>
</dbReference>
<proteinExistence type="inferred from homology"/>
<dbReference type="GeneID" id="70134734"/>
<comment type="cofactor">
    <cofactor evidence="1">
        <name>Cu cation</name>
        <dbReference type="ChEBI" id="CHEBI:23378"/>
    </cofactor>
    <text evidence="1">Contains 1 topaquinone per subunit.</text>
</comment>
<dbReference type="GO" id="GO:0008131">
    <property type="term" value="F:primary methylamine oxidase activity"/>
    <property type="evidence" value="ECO:0007669"/>
    <property type="project" value="InterPro"/>
</dbReference>
<dbReference type="InterPro" id="IPR036460">
    <property type="entry name" value="Cu_amine_oxidase_C_sf"/>
</dbReference>
<sequence length="215" mass="24449">MVLYNICYDGRPLFYRLALSDMNIPYADPRHPYYKKSAFDLGDARAGYTANNLKLGYDCLGSIHYVSATLSSPRGDAIAMENCVYIHEQHIFCLRADHIMDGPMNTVTYDEVEPLEWSKVLNPHGTGYISQETIVKKSGGYNLDMTKNRVYKIKNLSSINPVNKKAVAYKIMAPDFQKIVAQQESFNYRRTEFSSHNLFVTKYQPNELTGSNMGS</sequence>
<dbReference type="InterPro" id="IPR000269">
    <property type="entry name" value="Cu_amine_oxidase"/>
</dbReference>
<feature type="domain" description="Copper amine oxidase catalytic" evidence="2">
    <location>
        <begin position="1"/>
        <end position="89"/>
    </location>
</feature>
<dbReference type="Pfam" id="PF01179">
    <property type="entry name" value="Cu_amine_oxid"/>
    <property type="match status" value="1"/>
</dbReference>
<dbReference type="PANTHER" id="PTHR10638">
    <property type="entry name" value="COPPER AMINE OXIDASE"/>
    <property type="match status" value="1"/>
</dbReference>
<dbReference type="InterPro" id="IPR015798">
    <property type="entry name" value="Cu_amine_oxidase_C"/>
</dbReference>
<dbReference type="GO" id="GO:0005507">
    <property type="term" value="F:copper ion binding"/>
    <property type="evidence" value="ECO:0007669"/>
    <property type="project" value="InterPro"/>
</dbReference>
<comment type="PTM">
    <text evidence="1">Topaquinone (TPQ) is generated by copper-dependent autoxidation of a specific tyrosyl residue.</text>
</comment>
<keyword evidence="4" id="KW-1185">Reference proteome</keyword>
<organism evidence="3 4">
    <name type="scientific">Truncatella angustata</name>
    <dbReference type="NCBI Taxonomy" id="152316"/>
    <lineage>
        <taxon>Eukaryota</taxon>
        <taxon>Fungi</taxon>
        <taxon>Dikarya</taxon>
        <taxon>Ascomycota</taxon>
        <taxon>Pezizomycotina</taxon>
        <taxon>Sordariomycetes</taxon>
        <taxon>Xylariomycetidae</taxon>
        <taxon>Amphisphaeriales</taxon>
        <taxon>Sporocadaceae</taxon>
        <taxon>Truncatella</taxon>
    </lineage>
</organism>
<dbReference type="Proteomes" id="UP000758603">
    <property type="component" value="Unassembled WGS sequence"/>
</dbReference>
<dbReference type="RefSeq" id="XP_045962733.1">
    <property type="nucleotide sequence ID" value="XM_046105843.1"/>
</dbReference>
<dbReference type="AlphaFoldDB" id="A0A9P8UUA9"/>